<evidence type="ECO:0000256" key="1">
    <source>
        <dbReference type="SAM" id="MobiDB-lite"/>
    </source>
</evidence>
<keyword evidence="3" id="KW-1185">Reference proteome</keyword>
<protein>
    <submittedName>
        <fullName evidence="2">Uncharacterized protein</fullName>
    </submittedName>
</protein>
<evidence type="ECO:0000313" key="2">
    <source>
        <dbReference type="EMBL" id="GJS94109.1"/>
    </source>
</evidence>
<accession>A0ABQ4ZUX9</accession>
<feature type="compositionally biased region" description="Basic and acidic residues" evidence="1">
    <location>
        <begin position="80"/>
        <end position="89"/>
    </location>
</feature>
<dbReference type="EMBL" id="BQNB010011706">
    <property type="protein sequence ID" value="GJS94109.1"/>
    <property type="molecule type" value="Genomic_DNA"/>
</dbReference>
<comment type="caution">
    <text evidence="2">The sequence shown here is derived from an EMBL/GenBank/DDBJ whole genome shotgun (WGS) entry which is preliminary data.</text>
</comment>
<dbReference type="Proteomes" id="UP001151760">
    <property type="component" value="Unassembled WGS sequence"/>
</dbReference>
<feature type="region of interest" description="Disordered" evidence="1">
    <location>
        <begin position="80"/>
        <end position="100"/>
    </location>
</feature>
<reference evidence="2" key="2">
    <citation type="submission" date="2022-01" db="EMBL/GenBank/DDBJ databases">
        <authorList>
            <person name="Yamashiro T."/>
            <person name="Shiraishi A."/>
            <person name="Satake H."/>
            <person name="Nakayama K."/>
        </authorList>
    </citation>
    <scope>NUCLEOTIDE SEQUENCE</scope>
</reference>
<feature type="compositionally biased region" description="Acidic residues" evidence="1">
    <location>
        <begin position="90"/>
        <end position="100"/>
    </location>
</feature>
<sequence length="100" mass="11738">MCCDDAYPVTPRAFDLVRYDILVSKPAMSFSHVPAPWRFHWEIIYPTGPKRFICPMTRLRMKRTAYRCRVSVVTPPVQVKEKSPERVPDVELEEDLEEDP</sequence>
<evidence type="ECO:0000313" key="3">
    <source>
        <dbReference type="Proteomes" id="UP001151760"/>
    </source>
</evidence>
<gene>
    <name evidence="2" type="ORF">Tco_0801077</name>
</gene>
<name>A0ABQ4ZUX9_9ASTR</name>
<organism evidence="2 3">
    <name type="scientific">Tanacetum coccineum</name>
    <dbReference type="NCBI Taxonomy" id="301880"/>
    <lineage>
        <taxon>Eukaryota</taxon>
        <taxon>Viridiplantae</taxon>
        <taxon>Streptophyta</taxon>
        <taxon>Embryophyta</taxon>
        <taxon>Tracheophyta</taxon>
        <taxon>Spermatophyta</taxon>
        <taxon>Magnoliopsida</taxon>
        <taxon>eudicotyledons</taxon>
        <taxon>Gunneridae</taxon>
        <taxon>Pentapetalae</taxon>
        <taxon>asterids</taxon>
        <taxon>campanulids</taxon>
        <taxon>Asterales</taxon>
        <taxon>Asteraceae</taxon>
        <taxon>Asteroideae</taxon>
        <taxon>Anthemideae</taxon>
        <taxon>Anthemidinae</taxon>
        <taxon>Tanacetum</taxon>
    </lineage>
</organism>
<reference evidence="2" key="1">
    <citation type="journal article" date="2022" name="Int. J. Mol. Sci.">
        <title>Draft Genome of Tanacetum Coccineum: Genomic Comparison of Closely Related Tanacetum-Family Plants.</title>
        <authorList>
            <person name="Yamashiro T."/>
            <person name="Shiraishi A."/>
            <person name="Nakayama K."/>
            <person name="Satake H."/>
        </authorList>
    </citation>
    <scope>NUCLEOTIDE SEQUENCE</scope>
</reference>
<proteinExistence type="predicted"/>